<protein>
    <recommendedName>
        <fullName evidence="2 4">Signal peptidase I</fullName>
        <ecNumber evidence="4">3.4.21.89</ecNumber>
    </recommendedName>
</protein>
<dbReference type="GO" id="GO:0009003">
    <property type="term" value="F:signal peptidase activity"/>
    <property type="evidence" value="ECO:0007669"/>
    <property type="project" value="UniProtKB-EC"/>
</dbReference>
<comment type="similarity">
    <text evidence="1 4">Belongs to the peptidase S26 family.</text>
</comment>
<dbReference type="EC" id="3.4.21.89" evidence="4"/>
<keyword evidence="4" id="KW-1133">Transmembrane helix</keyword>
<dbReference type="PANTHER" id="PTHR43390:SF1">
    <property type="entry name" value="CHLOROPLAST PROCESSING PEPTIDASE"/>
    <property type="match status" value="1"/>
</dbReference>
<accession>A0A3D8HDP4</accession>
<sequence length="290" mass="33845">MTFIKNIFNWGINLLLISFTLAALWLFCQVFLFTSFRIPSDSMEPELIEGDAILIWKPVLGARLFNLQATMQLKQVDIHRVPGFRKVNRNDVLVFNFPHPNGWDKIEMHIMKYYIKRCIGLPGDTLSIRNGMFQVCGVDTPLGNIDSQRRVGQTLPGEFPDGVYKSFPFDSIIGWNIQNFGPLYIPKAGDELPMNRTNYLLYRKLIEWEQKGSLKYRDSAVFLNGKTIESYRFQKNYYFMAGDKSANSQDSRYWGLLPEEYIVGKASLIWKSVDPYTNKFRWDRFLKKIE</sequence>
<feature type="active site" evidence="3">
    <location>
        <position position="42"/>
    </location>
</feature>
<keyword evidence="9" id="KW-1185">Reference proteome</keyword>
<evidence type="ECO:0000256" key="2">
    <source>
        <dbReference type="ARBA" id="ARBA00019232"/>
    </source>
</evidence>
<keyword evidence="4" id="KW-0472">Membrane</keyword>
<evidence type="ECO:0000313" key="8">
    <source>
        <dbReference type="Proteomes" id="UP000256321"/>
    </source>
</evidence>
<dbReference type="Proteomes" id="UP000256321">
    <property type="component" value="Unassembled WGS sequence"/>
</dbReference>
<dbReference type="InterPro" id="IPR019533">
    <property type="entry name" value="Peptidase_S26"/>
</dbReference>
<dbReference type="PANTHER" id="PTHR43390">
    <property type="entry name" value="SIGNAL PEPTIDASE I"/>
    <property type="match status" value="1"/>
</dbReference>
<evidence type="ECO:0000256" key="1">
    <source>
        <dbReference type="ARBA" id="ARBA00009370"/>
    </source>
</evidence>
<gene>
    <name evidence="7" type="primary">lepB</name>
    <name evidence="7" type="ORF">DWU89_11040</name>
    <name evidence="6" type="ORF">H8784_10760</name>
</gene>
<reference evidence="7 8" key="1">
    <citation type="submission" date="2018-07" db="EMBL/GenBank/DDBJ databases">
        <title>Parabacteroides acidifaciens nov. sp., isolated from human feces.</title>
        <authorList>
            <person name="Wang Y.J."/>
        </authorList>
    </citation>
    <scope>NUCLEOTIDE SEQUENCE [LARGE SCALE GENOMIC DNA]</scope>
    <source>
        <strain evidence="7 8">426-9</strain>
    </source>
</reference>
<dbReference type="Pfam" id="PF10502">
    <property type="entry name" value="Peptidase_S26"/>
    <property type="match status" value="1"/>
</dbReference>
<evidence type="ECO:0000313" key="6">
    <source>
        <dbReference type="EMBL" id="MBC8602195.1"/>
    </source>
</evidence>
<feature type="transmembrane region" description="Helical" evidence="4">
    <location>
        <begin position="12"/>
        <end position="33"/>
    </location>
</feature>
<keyword evidence="4 7" id="KW-0378">Hydrolase</keyword>
<evidence type="ECO:0000256" key="3">
    <source>
        <dbReference type="PIRSR" id="PIRSR600223-1"/>
    </source>
</evidence>
<evidence type="ECO:0000313" key="7">
    <source>
        <dbReference type="EMBL" id="RDU49095.1"/>
    </source>
</evidence>
<dbReference type="EMBL" id="QREV01000023">
    <property type="protein sequence ID" value="RDU49095.1"/>
    <property type="molecule type" value="Genomic_DNA"/>
</dbReference>
<dbReference type="CDD" id="cd06530">
    <property type="entry name" value="S26_SPase_I"/>
    <property type="match status" value="2"/>
</dbReference>
<dbReference type="PRINTS" id="PR00727">
    <property type="entry name" value="LEADERPTASE"/>
</dbReference>
<keyword evidence="4" id="KW-0645">Protease</keyword>
<comment type="caution">
    <text evidence="7">The sequence shown here is derived from an EMBL/GenBank/DDBJ whole genome shotgun (WGS) entry which is preliminary data.</text>
</comment>
<evidence type="ECO:0000256" key="4">
    <source>
        <dbReference type="RuleBase" id="RU362042"/>
    </source>
</evidence>
<dbReference type="Gene3D" id="2.10.109.10">
    <property type="entry name" value="Umud Fragment, subunit A"/>
    <property type="match status" value="1"/>
</dbReference>
<name>A0A3D8HDP4_9BACT</name>
<proteinExistence type="inferred from homology"/>
<dbReference type="EMBL" id="JACRTI010000023">
    <property type="protein sequence ID" value="MBC8602195.1"/>
    <property type="molecule type" value="Genomic_DNA"/>
</dbReference>
<dbReference type="NCBIfam" id="TIGR02227">
    <property type="entry name" value="sigpep_I_bact"/>
    <property type="match status" value="1"/>
</dbReference>
<comment type="subcellular location">
    <subcellularLocation>
        <location evidence="4">Membrane</location>
        <topology evidence="4">Single-pass type II membrane protein</topology>
    </subcellularLocation>
</comment>
<organism evidence="7 8">
    <name type="scientific">Parabacteroides acidifaciens</name>
    <dbReference type="NCBI Taxonomy" id="2290935"/>
    <lineage>
        <taxon>Bacteria</taxon>
        <taxon>Pseudomonadati</taxon>
        <taxon>Bacteroidota</taxon>
        <taxon>Bacteroidia</taxon>
        <taxon>Bacteroidales</taxon>
        <taxon>Tannerellaceae</taxon>
        <taxon>Parabacteroides</taxon>
    </lineage>
</organism>
<dbReference type="InterPro" id="IPR036286">
    <property type="entry name" value="LexA/Signal_pep-like_sf"/>
</dbReference>
<feature type="domain" description="Peptidase S26" evidence="5">
    <location>
        <begin position="13"/>
        <end position="270"/>
    </location>
</feature>
<dbReference type="GO" id="GO:0006465">
    <property type="term" value="P:signal peptide processing"/>
    <property type="evidence" value="ECO:0007669"/>
    <property type="project" value="InterPro"/>
</dbReference>
<dbReference type="GO" id="GO:0016020">
    <property type="term" value="C:membrane"/>
    <property type="evidence" value="ECO:0007669"/>
    <property type="project" value="UniProtKB-SubCell"/>
</dbReference>
<feature type="active site" evidence="3">
    <location>
        <position position="116"/>
    </location>
</feature>
<dbReference type="Proteomes" id="UP000629596">
    <property type="component" value="Unassembled WGS sequence"/>
</dbReference>
<comment type="catalytic activity">
    <reaction evidence="4">
        <text>Cleavage of hydrophobic, N-terminal signal or leader sequences from secreted and periplasmic proteins.</text>
        <dbReference type="EC" id="3.4.21.89"/>
    </reaction>
</comment>
<dbReference type="RefSeq" id="WP_115499703.1">
    <property type="nucleotide sequence ID" value="NZ_JACRTI010000023.1"/>
</dbReference>
<keyword evidence="4" id="KW-0812">Transmembrane</keyword>
<dbReference type="AlphaFoldDB" id="A0A3D8HDP4"/>
<dbReference type="GO" id="GO:0004252">
    <property type="term" value="F:serine-type endopeptidase activity"/>
    <property type="evidence" value="ECO:0007669"/>
    <property type="project" value="InterPro"/>
</dbReference>
<evidence type="ECO:0000313" key="9">
    <source>
        <dbReference type="Proteomes" id="UP000629596"/>
    </source>
</evidence>
<dbReference type="InterPro" id="IPR000223">
    <property type="entry name" value="Pept_S26A_signal_pept_1"/>
</dbReference>
<evidence type="ECO:0000259" key="5">
    <source>
        <dbReference type="Pfam" id="PF10502"/>
    </source>
</evidence>
<reference evidence="6 9" key="2">
    <citation type="submission" date="2020-08" db="EMBL/GenBank/DDBJ databases">
        <title>Genome public.</title>
        <authorList>
            <person name="Liu C."/>
            <person name="Sun Q."/>
        </authorList>
    </citation>
    <scope>NUCLEOTIDE SEQUENCE [LARGE SCALE GENOMIC DNA]</scope>
    <source>
        <strain evidence="6 9">426_9</strain>
    </source>
</reference>
<dbReference type="SUPFAM" id="SSF51306">
    <property type="entry name" value="LexA/Signal peptidase"/>
    <property type="match status" value="1"/>
</dbReference>